<evidence type="ECO:0000313" key="1">
    <source>
        <dbReference type="EMBL" id="NIJ55201.1"/>
    </source>
</evidence>
<name>A0ABX0UQE3_9BACT</name>
<reference evidence="1 2" key="1">
    <citation type="submission" date="2020-03" db="EMBL/GenBank/DDBJ databases">
        <title>Genomic Encyclopedia of Type Strains, Phase IV (KMG-IV): sequencing the most valuable type-strain genomes for metagenomic binning, comparative biology and taxonomic classification.</title>
        <authorList>
            <person name="Goeker M."/>
        </authorList>
    </citation>
    <scope>NUCLEOTIDE SEQUENCE [LARGE SCALE GENOMIC DNA]</scope>
    <source>
        <strain evidence="1 2">DSM 102865</strain>
    </source>
</reference>
<dbReference type="EMBL" id="JAASQJ010000004">
    <property type="protein sequence ID" value="NIJ55201.1"/>
    <property type="molecule type" value="Genomic_DNA"/>
</dbReference>
<evidence type="ECO:0000313" key="2">
    <source>
        <dbReference type="Proteomes" id="UP001179181"/>
    </source>
</evidence>
<accession>A0ABX0UQE3</accession>
<keyword evidence="2" id="KW-1185">Reference proteome</keyword>
<gene>
    <name evidence="1" type="ORF">FHS68_004388</name>
</gene>
<protein>
    <submittedName>
        <fullName evidence="1">Uncharacterized protein</fullName>
    </submittedName>
</protein>
<proteinExistence type="predicted"/>
<organism evidence="1 2">
    <name type="scientific">Dyadobacter arcticus</name>
    <dbReference type="NCBI Taxonomy" id="1078754"/>
    <lineage>
        <taxon>Bacteria</taxon>
        <taxon>Pseudomonadati</taxon>
        <taxon>Bacteroidota</taxon>
        <taxon>Cytophagia</taxon>
        <taxon>Cytophagales</taxon>
        <taxon>Spirosomataceae</taxon>
        <taxon>Dyadobacter</taxon>
    </lineage>
</organism>
<dbReference type="Proteomes" id="UP001179181">
    <property type="component" value="Unassembled WGS sequence"/>
</dbReference>
<comment type="caution">
    <text evidence="1">The sequence shown here is derived from an EMBL/GenBank/DDBJ whole genome shotgun (WGS) entry which is preliminary data.</text>
</comment>
<sequence length="57" mass="6707">MLYWLVARNKRPTETKAKDEFSLYSKAIIINKDLTGFELVKSLFKSSPTKISFQYLF</sequence>